<keyword evidence="8 14" id="KW-1133">Transmembrane helix</keyword>
<evidence type="ECO:0000256" key="10">
    <source>
        <dbReference type="ARBA" id="ARBA00023128"/>
    </source>
</evidence>
<keyword evidence="9 13" id="KW-0406">Ion transport</keyword>
<keyword evidence="10 13" id="KW-0496">Mitochondrion</keyword>
<comment type="similarity">
    <text evidence="2 13">Belongs to the ATPase protein 8 family.</text>
</comment>
<organism evidence="15">
    <name type="scientific">Micromorphus albipes</name>
    <dbReference type="NCBI Taxonomy" id="1000630"/>
    <lineage>
        <taxon>Eukaryota</taxon>
        <taxon>Metazoa</taxon>
        <taxon>Ecdysozoa</taxon>
        <taxon>Arthropoda</taxon>
        <taxon>Hexapoda</taxon>
        <taxon>Insecta</taxon>
        <taxon>Pterygota</taxon>
        <taxon>Neoptera</taxon>
        <taxon>Endopterygota</taxon>
        <taxon>Diptera</taxon>
        <taxon>Brachycera</taxon>
        <taxon>Muscomorpha</taxon>
        <taxon>Empidoidea</taxon>
        <taxon>Dolichopodidae</taxon>
        <taxon>Peloropeodinae</taxon>
        <taxon>Micromorphus</taxon>
    </lineage>
</organism>
<sequence>MPQMAPLSWLSLYIIFSSVLMMFCIMNYYMFIISPEKSASNKLKSPHSFYWKW</sequence>
<dbReference type="GO" id="GO:0015078">
    <property type="term" value="F:proton transmembrane transporter activity"/>
    <property type="evidence" value="ECO:0007669"/>
    <property type="project" value="InterPro"/>
</dbReference>
<dbReference type="GO" id="GO:0031966">
    <property type="term" value="C:mitochondrial membrane"/>
    <property type="evidence" value="ECO:0007669"/>
    <property type="project" value="UniProtKB-SubCell"/>
</dbReference>
<comment type="subunit">
    <text evidence="3">F-type ATPases have 2 components, CF(1) - the catalytic core - and CF(0) - the membrane proton channel.</text>
</comment>
<keyword evidence="11 14" id="KW-0472">Membrane</keyword>
<proteinExistence type="inferred from homology"/>
<keyword evidence="6 13" id="KW-0812">Transmembrane</keyword>
<comment type="function">
    <text evidence="12">Mitochondrial membrane ATP synthase (F(1)F(0) ATP synthase or Complex V) produces ATP from ADP in the presence of a proton gradient across the membrane which is generated by electron transport complexes of the respiratory chain. F-type ATPases consist of two structural domains, F(1) - containing the extramembraneous catalytic core and F(0) - containing the membrane proton channel, linked together by a central stalk and a peripheral stalk. During catalysis, ATP synthesis in the catalytic domain of F(1) is coupled via a rotary mechanism of the central stalk subunits to proton translocation. Part of the complex F(0) domain. Minor subunit located with subunit a in the membrane.</text>
</comment>
<evidence type="ECO:0000256" key="7">
    <source>
        <dbReference type="ARBA" id="ARBA00022781"/>
    </source>
</evidence>
<keyword evidence="4 13" id="KW-0813">Transport</keyword>
<evidence type="ECO:0000256" key="12">
    <source>
        <dbReference type="ARBA" id="ARBA00024864"/>
    </source>
</evidence>
<comment type="subcellular location">
    <subcellularLocation>
        <location evidence="1 13">Mitochondrion membrane</location>
        <topology evidence="1 13">Single-pass membrane protein</topology>
    </subcellularLocation>
</comment>
<evidence type="ECO:0000256" key="2">
    <source>
        <dbReference type="ARBA" id="ARBA00008892"/>
    </source>
</evidence>
<dbReference type="EMBL" id="MT584156">
    <property type="protein sequence ID" value="QLY90113.1"/>
    <property type="molecule type" value="Genomic_DNA"/>
</dbReference>
<keyword evidence="5 13" id="KW-0138">CF(0)</keyword>
<evidence type="ECO:0000256" key="4">
    <source>
        <dbReference type="ARBA" id="ARBA00022448"/>
    </source>
</evidence>
<feature type="transmembrane region" description="Helical" evidence="14">
    <location>
        <begin position="12"/>
        <end position="32"/>
    </location>
</feature>
<evidence type="ECO:0000256" key="13">
    <source>
        <dbReference type="RuleBase" id="RU003661"/>
    </source>
</evidence>
<dbReference type="InterPro" id="IPR001421">
    <property type="entry name" value="ATP8_metazoa"/>
</dbReference>
<dbReference type="GO" id="GO:0045259">
    <property type="term" value="C:proton-transporting ATP synthase complex"/>
    <property type="evidence" value="ECO:0007669"/>
    <property type="project" value="UniProtKB-KW"/>
</dbReference>
<evidence type="ECO:0000256" key="3">
    <source>
        <dbReference type="ARBA" id="ARBA00011291"/>
    </source>
</evidence>
<dbReference type="AlphaFoldDB" id="A0A7D6W459"/>
<name>A0A7D6W459_9MUSC</name>
<dbReference type="GO" id="GO:0015986">
    <property type="term" value="P:proton motive force-driven ATP synthesis"/>
    <property type="evidence" value="ECO:0007669"/>
    <property type="project" value="InterPro"/>
</dbReference>
<evidence type="ECO:0000313" key="15">
    <source>
        <dbReference type="EMBL" id="QLY90113.1"/>
    </source>
</evidence>
<evidence type="ECO:0000256" key="8">
    <source>
        <dbReference type="ARBA" id="ARBA00022989"/>
    </source>
</evidence>
<geneLocation type="mitochondrion" evidence="15"/>
<reference evidence="15" key="1">
    <citation type="submission" date="2020-06" db="EMBL/GenBank/DDBJ databases">
        <title>DNAmark Project.</title>
        <authorList>
            <person name="Leerhoei F."/>
        </authorList>
    </citation>
    <scope>NUCLEOTIDE SEQUENCE</scope>
    <source>
        <strain evidence="15">DM775</strain>
    </source>
</reference>
<evidence type="ECO:0000256" key="6">
    <source>
        <dbReference type="ARBA" id="ARBA00022692"/>
    </source>
</evidence>
<accession>A0A7D6W459</accession>
<evidence type="ECO:0000256" key="14">
    <source>
        <dbReference type="SAM" id="Phobius"/>
    </source>
</evidence>
<keyword evidence="7 13" id="KW-0375">Hydrogen ion transport</keyword>
<gene>
    <name evidence="15" type="primary">ATP8</name>
</gene>
<evidence type="ECO:0000256" key="9">
    <source>
        <dbReference type="ARBA" id="ARBA00023065"/>
    </source>
</evidence>
<evidence type="ECO:0000256" key="11">
    <source>
        <dbReference type="ARBA" id="ARBA00023136"/>
    </source>
</evidence>
<dbReference type="Pfam" id="PF00895">
    <property type="entry name" value="ATP-synt_8"/>
    <property type="match status" value="1"/>
</dbReference>
<evidence type="ECO:0000256" key="5">
    <source>
        <dbReference type="ARBA" id="ARBA00022547"/>
    </source>
</evidence>
<protein>
    <recommendedName>
        <fullName evidence="13">ATP synthase complex subunit 8</fullName>
    </recommendedName>
</protein>
<evidence type="ECO:0000256" key="1">
    <source>
        <dbReference type="ARBA" id="ARBA00004304"/>
    </source>
</evidence>